<sequence>MIEYGTASETARSSGINDGLTSQIYLKIQSAPYGNIGDKRSFTTKRGARWRMIGIKYRKKVLIIKL</sequence>
<organism evidence="1">
    <name type="scientific">viral metagenome</name>
    <dbReference type="NCBI Taxonomy" id="1070528"/>
    <lineage>
        <taxon>unclassified sequences</taxon>
        <taxon>metagenomes</taxon>
        <taxon>organismal metagenomes</taxon>
    </lineage>
</organism>
<dbReference type="AlphaFoldDB" id="A0A6C0AH38"/>
<protein>
    <submittedName>
        <fullName evidence="1">Uncharacterized protein</fullName>
    </submittedName>
</protein>
<reference evidence="1" key="1">
    <citation type="journal article" date="2020" name="Nature">
        <title>Giant virus diversity and host interactions through global metagenomics.</title>
        <authorList>
            <person name="Schulz F."/>
            <person name="Roux S."/>
            <person name="Paez-Espino D."/>
            <person name="Jungbluth S."/>
            <person name="Walsh D.A."/>
            <person name="Denef V.J."/>
            <person name="McMahon K.D."/>
            <person name="Konstantinidis K.T."/>
            <person name="Eloe-Fadrosh E.A."/>
            <person name="Kyrpides N.C."/>
            <person name="Woyke T."/>
        </authorList>
    </citation>
    <scope>NUCLEOTIDE SEQUENCE</scope>
    <source>
        <strain evidence="1">GVMAG-S-1024976-23</strain>
    </source>
</reference>
<proteinExistence type="predicted"/>
<dbReference type="EMBL" id="MN740601">
    <property type="protein sequence ID" value="QHS78675.1"/>
    <property type="molecule type" value="Genomic_DNA"/>
</dbReference>
<evidence type="ECO:0000313" key="1">
    <source>
        <dbReference type="EMBL" id="QHS78675.1"/>
    </source>
</evidence>
<name>A0A6C0AH38_9ZZZZ</name>
<accession>A0A6C0AH38</accession>